<dbReference type="AlphaFoldDB" id="A0A4P9W395"/>
<gene>
    <name evidence="2" type="ORF">BDK51DRAFT_25839</name>
</gene>
<reference evidence="3" key="1">
    <citation type="journal article" date="2018" name="Nat. Microbiol.">
        <title>Leveraging single-cell genomics to expand the fungal tree of life.</title>
        <authorList>
            <person name="Ahrendt S.R."/>
            <person name="Quandt C.A."/>
            <person name="Ciobanu D."/>
            <person name="Clum A."/>
            <person name="Salamov A."/>
            <person name="Andreopoulos B."/>
            <person name="Cheng J.F."/>
            <person name="Woyke T."/>
            <person name="Pelin A."/>
            <person name="Henrissat B."/>
            <person name="Reynolds N.K."/>
            <person name="Benny G.L."/>
            <person name="Smith M.E."/>
            <person name="James T.Y."/>
            <person name="Grigoriev I.V."/>
        </authorList>
    </citation>
    <scope>NUCLEOTIDE SEQUENCE [LARGE SCALE GENOMIC DNA]</scope>
</reference>
<proteinExistence type="predicted"/>
<accession>A0A4P9W395</accession>
<feature type="region of interest" description="Disordered" evidence="1">
    <location>
        <begin position="1"/>
        <end position="51"/>
    </location>
</feature>
<dbReference type="PANTHER" id="PTHR37848:SF1">
    <property type="entry name" value="SUN DOMAIN-CONTAINING PROTEIN"/>
    <property type="match status" value="1"/>
</dbReference>
<dbReference type="PANTHER" id="PTHR37848">
    <property type="entry name" value="EXPRESSED PROTEIN"/>
    <property type="match status" value="1"/>
</dbReference>
<feature type="compositionally biased region" description="Basic and acidic residues" evidence="1">
    <location>
        <begin position="1"/>
        <end position="10"/>
    </location>
</feature>
<evidence type="ECO:0000313" key="3">
    <source>
        <dbReference type="Proteomes" id="UP000269721"/>
    </source>
</evidence>
<feature type="compositionally biased region" description="Pro residues" evidence="1">
    <location>
        <begin position="26"/>
        <end position="40"/>
    </location>
</feature>
<dbReference type="Proteomes" id="UP000269721">
    <property type="component" value="Unassembled WGS sequence"/>
</dbReference>
<evidence type="ECO:0000256" key="1">
    <source>
        <dbReference type="SAM" id="MobiDB-lite"/>
    </source>
</evidence>
<keyword evidence="3" id="KW-1185">Reference proteome</keyword>
<dbReference type="OrthoDB" id="203796at2759"/>
<dbReference type="EMBL" id="KZ998348">
    <property type="protein sequence ID" value="RKO86262.1"/>
    <property type="molecule type" value="Genomic_DNA"/>
</dbReference>
<organism evidence="2 3">
    <name type="scientific">Blyttiomyces helicus</name>
    <dbReference type="NCBI Taxonomy" id="388810"/>
    <lineage>
        <taxon>Eukaryota</taxon>
        <taxon>Fungi</taxon>
        <taxon>Fungi incertae sedis</taxon>
        <taxon>Chytridiomycota</taxon>
        <taxon>Chytridiomycota incertae sedis</taxon>
        <taxon>Chytridiomycetes</taxon>
        <taxon>Chytridiomycetes incertae sedis</taxon>
        <taxon>Blyttiomyces</taxon>
    </lineage>
</organism>
<protein>
    <submittedName>
        <fullName evidence="2">Uncharacterized protein</fullName>
    </submittedName>
</protein>
<name>A0A4P9W395_9FUNG</name>
<evidence type="ECO:0000313" key="2">
    <source>
        <dbReference type="EMBL" id="RKO86262.1"/>
    </source>
</evidence>
<sequence length="198" mass="21928">MDDSENKQPLEEQEVGAPSQSKDPAVPFPVPQNNGLPPPYTDVLSAPPGDALEHVPPPEYFAITVIPEAQILPTDVVYHVKANGNIESFDPKLDANAEELYRYFLSFSQKPSMAVHVRGTHSETRTRVVTYTTGNGNTATRVETYQVEITDFDFSLDVSHYIYPGWSRIVVVPKKDGSGGTVRQLLEEYTGSGNKFKE</sequence>